<dbReference type="GO" id="GO:0050909">
    <property type="term" value="P:sensory perception of taste"/>
    <property type="evidence" value="ECO:0007669"/>
    <property type="project" value="InterPro"/>
</dbReference>
<feature type="transmembrane region" description="Helical" evidence="6">
    <location>
        <begin position="333"/>
        <end position="359"/>
    </location>
</feature>
<feature type="transmembrane region" description="Helical" evidence="6">
    <location>
        <begin position="70"/>
        <end position="94"/>
    </location>
</feature>
<name>A0A3F2ZEJ5_PHLPP</name>
<evidence type="ECO:0000256" key="1">
    <source>
        <dbReference type="ARBA" id="ARBA00004651"/>
    </source>
</evidence>
<dbReference type="VEuPathDB" id="VectorBase:PPAI013248"/>
<keyword evidence="2 6" id="KW-1003">Cell membrane</keyword>
<evidence type="ECO:0000256" key="4">
    <source>
        <dbReference type="ARBA" id="ARBA00022989"/>
    </source>
</evidence>
<feature type="transmembrane region" description="Helical" evidence="6">
    <location>
        <begin position="231"/>
        <end position="251"/>
    </location>
</feature>
<keyword evidence="8" id="KW-1185">Reference proteome</keyword>
<dbReference type="GO" id="GO:0007165">
    <property type="term" value="P:signal transduction"/>
    <property type="evidence" value="ECO:0007669"/>
    <property type="project" value="UniProtKB-KW"/>
</dbReference>
<dbReference type="EnsemblMetazoa" id="PPAI013248-RA">
    <property type="protein sequence ID" value="PPAI013248-PA"/>
    <property type="gene ID" value="PPAI013248"/>
</dbReference>
<evidence type="ECO:0000256" key="5">
    <source>
        <dbReference type="ARBA" id="ARBA00023136"/>
    </source>
</evidence>
<evidence type="ECO:0000256" key="2">
    <source>
        <dbReference type="ARBA" id="ARBA00022475"/>
    </source>
</evidence>
<evidence type="ECO:0000256" key="6">
    <source>
        <dbReference type="RuleBase" id="RU363108"/>
    </source>
</evidence>
<accession>A0A3F2ZEJ5</accession>
<keyword evidence="5 6" id="KW-0472">Membrane</keyword>
<keyword evidence="4 6" id="KW-1133">Transmembrane helix</keyword>
<feature type="transmembrane region" description="Helical" evidence="6">
    <location>
        <begin position="161"/>
        <end position="182"/>
    </location>
</feature>
<evidence type="ECO:0000313" key="7">
    <source>
        <dbReference type="EnsemblMetazoa" id="PPAI013248-PA"/>
    </source>
</evidence>
<dbReference type="EMBL" id="AJVK01002323">
    <property type="status" value="NOT_ANNOTATED_CDS"/>
    <property type="molecule type" value="Genomic_DNA"/>
</dbReference>
<dbReference type="InterPro" id="IPR013604">
    <property type="entry name" value="7TM_chemorcpt"/>
</dbReference>
<dbReference type="Proteomes" id="UP000092462">
    <property type="component" value="Unassembled WGS sequence"/>
</dbReference>
<dbReference type="GO" id="GO:0005886">
    <property type="term" value="C:plasma membrane"/>
    <property type="evidence" value="ECO:0007669"/>
    <property type="project" value="UniProtKB-SubCell"/>
</dbReference>
<keyword evidence="6" id="KW-0675">Receptor</keyword>
<keyword evidence="6" id="KW-0807">Transducer</keyword>
<comment type="function">
    <text evidence="6">Gustatory receptor which mediates acceptance or avoidance behavior, depending on its substrates.</text>
</comment>
<protein>
    <recommendedName>
        <fullName evidence="6">Gustatory receptor</fullName>
    </recommendedName>
</protein>
<proteinExistence type="inferred from homology"/>
<evidence type="ECO:0000256" key="3">
    <source>
        <dbReference type="ARBA" id="ARBA00022692"/>
    </source>
</evidence>
<reference evidence="7" key="1">
    <citation type="submission" date="2022-08" db="UniProtKB">
        <authorList>
            <consortium name="EnsemblMetazoa"/>
        </authorList>
    </citation>
    <scope>IDENTIFICATION</scope>
    <source>
        <strain evidence="7">Israel</strain>
    </source>
</reference>
<organism evidence="7 8">
    <name type="scientific">Phlebotomus papatasi</name>
    <name type="common">Sandfly</name>
    <dbReference type="NCBI Taxonomy" id="29031"/>
    <lineage>
        <taxon>Eukaryota</taxon>
        <taxon>Metazoa</taxon>
        <taxon>Ecdysozoa</taxon>
        <taxon>Arthropoda</taxon>
        <taxon>Hexapoda</taxon>
        <taxon>Insecta</taxon>
        <taxon>Pterygota</taxon>
        <taxon>Neoptera</taxon>
        <taxon>Endopterygota</taxon>
        <taxon>Diptera</taxon>
        <taxon>Nematocera</taxon>
        <taxon>Psychodoidea</taxon>
        <taxon>Psychodidae</taxon>
        <taxon>Phlebotomus</taxon>
        <taxon>Phlebotomus</taxon>
    </lineage>
</organism>
<comment type="subcellular location">
    <subcellularLocation>
        <location evidence="1 6">Cell membrane</location>
        <topology evidence="1 6">Multi-pass membrane protein</topology>
    </subcellularLocation>
</comment>
<sequence length="369" mass="43905">MLCKDYLGLHLTIQKYILLLKYQLPEGKSRIPILGLRILLIFGISLCATYDLSLVYFVSSDYIDTGSDVAAVLGTIEVVFARTTIFCLALHGLFGTQLNIELLKMTIQFEEKLNSLTNRRIIQKTVLKNYLKILVIFTWSFLCNIAFLFNRLSMCFSTTTIAWYLRLMIQECLHNFTIFYIIDFIDLITKYSSILELNFRNPSNWHNIAMFNLTEKLFQLIKKLEKSFNILIFYYLMYHIFSATFILYFIIRRHILHVKMTFFRTYVITFALIWLIRSIYFSFYLCFRCHKIHEKMEKLLRTVLHADFETKSLKIRLLVKQIYMNRLHNKRKITALGFFSIDLTVFTQFTSSFVTYFLVLLQFKQLEDS</sequence>
<dbReference type="Pfam" id="PF08395">
    <property type="entry name" value="7tm_7"/>
    <property type="match status" value="1"/>
</dbReference>
<keyword evidence="3 6" id="KW-0812">Transmembrane</keyword>
<evidence type="ECO:0000313" key="8">
    <source>
        <dbReference type="Proteomes" id="UP000092462"/>
    </source>
</evidence>
<feature type="transmembrane region" description="Helical" evidence="6">
    <location>
        <begin position="129"/>
        <end position="149"/>
    </location>
</feature>
<feature type="transmembrane region" description="Helical" evidence="6">
    <location>
        <begin position="38"/>
        <end position="58"/>
    </location>
</feature>
<feature type="transmembrane region" description="Helical" evidence="6">
    <location>
        <begin position="263"/>
        <end position="287"/>
    </location>
</feature>
<comment type="similarity">
    <text evidence="6">Belongs to the insect chemoreceptor superfamily. Gustatory receptor (GR) family.</text>
</comment>
<dbReference type="AlphaFoldDB" id="A0A3F2ZEJ5"/>